<protein>
    <recommendedName>
        <fullName evidence="4">F-box domain-containing protein</fullName>
    </recommendedName>
</protein>
<evidence type="ECO:0000313" key="2">
    <source>
        <dbReference type="EMBL" id="KAK5083274.1"/>
    </source>
</evidence>
<sequence>MLAEYFKLDWEVNDASQLLEASETRVEDAGRRAEAFIDAVQSGVLTGQRRTILEKIRNGAVAHWRRAYDGMTGATMLYHNKSTAARMCVDLSHEEFRDWLPEDSTIARMYRRNSQLILHYLHEMRGVVQAEFWLVDDIGRLDEGDGASDVEDEGISETILVHILRPFTTESLLPLTLICTKVHDLVLRILHYRLLLAAAAPEYKIILEAYHPSRRYTKPYLFCEYLGTDGLSSRHEGEGSLYQDCDGVAGRLGKLGALYSRFRPEHPDVEGIIPMRRMAGATPVLTQPTDGTGADPSDGWGQTAPRTTPIYRNAGDGGTKKILHTINLDSGELFGQFCAYGSLVRLGPRRGLFLSTVNIVEPGAGTIRVWRHWLVDRCKELYEAENSGTSAYTVEATPSTRIPAFRSDPTILWTDYKKNVGLRVLVRHRTKEAYNAEDLDDEPLSCDLEIQELVVRTTHLMLAVEDSVASMNREGIGKALIFGNFAMRAS</sequence>
<dbReference type="Proteomes" id="UP001345013">
    <property type="component" value="Unassembled WGS sequence"/>
</dbReference>
<organism evidence="2 3">
    <name type="scientific">Lithohypha guttulata</name>
    <dbReference type="NCBI Taxonomy" id="1690604"/>
    <lineage>
        <taxon>Eukaryota</taxon>
        <taxon>Fungi</taxon>
        <taxon>Dikarya</taxon>
        <taxon>Ascomycota</taxon>
        <taxon>Pezizomycotina</taxon>
        <taxon>Eurotiomycetes</taxon>
        <taxon>Chaetothyriomycetidae</taxon>
        <taxon>Chaetothyriales</taxon>
        <taxon>Trichomeriaceae</taxon>
        <taxon>Lithohypha</taxon>
    </lineage>
</organism>
<reference evidence="2 3" key="1">
    <citation type="submission" date="2023-08" db="EMBL/GenBank/DDBJ databases">
        <title>Black Yeasts Isolated from many extreme environments.</title>
        <authorList>
            <person name="Coleine C."/>
            <person name="Stajich J.E."/>
            <person name="Selbmann L."/>
        </authorList>
    </citation>
    <scope>NUCLEOTIDE SEQUENCE [LARGE SCALE GENOMIC DNA]</scope>
    <source>
        <strain evidence="2 3">CCFEE 5885</strain>
    </source>
</reference>
<evidence type="ECO:0008006" key="4">
    <source>
        <dbReference type="Google" id="ProtNLM"/>
    </source>
</evidence>
<dbReference type="EMBL" id="JAVRRG010000122">
    <property type="protein sequence ID" value="KAK5083274.1"/>
    <property type="molecule type" value="Genomic_DNA"/>
</dbReference>
<name>A0ABR0K1Z8_9EURO</name>
<feature type="region of interest" description="Disordered" evidence="1">
    <location>
        <begin position="287"/>
        <end position="306"/>
    </location>
</feature>
<comment type="caution">
    <text evidence="2">The sequence shown here is derived from an EMBL/GenBank/DDBJ whole genome shotgun (WGS) entry which is preliminary data.</text>
</comment>
<accession>A0ABR0K1Z8</accession>
<evidence type="ECO:0000313" key="3">
    <source>
        <dbReference type="Proteomes" id="UP001345013"/>
    </source>
</evidence>
<evidence type="ECO:0000256" key="1">
    <source>
        <dbReference type="SAM" id="MobiDB-lite"/>
    </source>
</evidence>
<gene>
    <name evidence="2" type="ORF">LTR24_007771</name>
</gene>
<proteinExistence type="predicted"/>
<keyword evidence="3" id="KW-1185">Reference proteome</keyword>